<dbReference type="EMBL" id="JAYMGO010000006">
    <property type="protein sequence ID" value="KAL1272277.1"/>
    <property type="molecule type" value="Genomic_DNA"/>
</dbReference>
<protein>
    <submittedName>
        <fullName evidence="1">Uncharacterized protein</fullName>
    </submittedName>
</protein>
<evidence type="ECO:0000313" key="2">
    <source>
        <dbReference type="Proteomes" id="UP001558613"/>
    </source>
</evidence>
<dbReference type="Proteomes" id="UP001558613">
    <property type="component" value="Unassembled WGS sequence"/>
</dbReference>
<organism evidence="1 2">
    <name type="scientific">Cirrhinus molitorella</name>
    <name type="common">mud carp</name>
    <dbReference type="NCBI Taxonomy" id="172907"/>
    <lineage>
        <taxon>Eukaryota</taxon>
        <taxon>Metazoa</taxon>
        <taxon>Chordata</taxon>
        <taxon>Craniata</taxon>
        <taxon>Vertebrata</taxon>
        <taxon>Euteleostomi</taxon>
        <taxon>Actinopterygii</taxon>
        <taxon>Neopterygii</taxon>
        <taxon>Teleostei</taxon>
        <taxon>Ostariophysi</taxon>
        <taxon>Cypriniformes</taxon>
        <taxon>Cyprinidae</taxon>
        <taxon>Labeoninae</taxon>
        <taxon>Labeonini</taxon>
        <taxon>Cirrhinus</taxon>
    </lineage>
</organism>
<comment type="caution">
    <text evidence="1">The sequence shown here is derived from an EMBL/GenBank/DDBJ whole genome shotgun (WGS) entry which is preliminary data.</text>
</comment>
<sequence length="85" mass="9663">MVCLRHPNAPSLHHNTYRQLACAITNEATASSPLRGRQQMSAFLREASAPPHRRRRQDGSSFLRNDHYLLSCARNYSTAHKTYPA</sequence>
<keyword evidence="2" id="KW-1185">Reference proteome</keyword>
<gene>
    <name evidence="1" type="ORF">QQF64_028139</name>
</gene>
<reference evidence="1 2" key="1">
    <citation type="submission" date="2023-09" db="EMBL/GenBank/DDBJ databases">
        <authorList>
            <person name="Wang M."/>
        </authorList>
    </citation>
    <scope>NUCLEOTIDE SEQUENCE [LARGE SCALE GENOMIC DNA]</scope>
    <source>
        <strain evidence="1">GT-2023</strain>
        <tissue evidence="1">Liver</tissue>
    </source>
</reference>
<proteinExistence type="predicted"/>
<accession>A0ABR3N642</accession>
<name>A0ABR3N642_9TELE</name>
<evidence type="ECO:0000313" key="1">
    <source>
        <dbReference type="EMBL" id="KAL1272277.1"/>
    </source>
</evidence>